<keyword evidence="1" id="KW-0732">Signal</keyword>
<name>A0ABW7YVA6_9ACTN</name>
<organism evidence="2 3">
    <name type="scientific">Nonomuraea typhae</name>
    <dbReference type="NCBI Taxonomy" id="2603600"/>
    <lineage>
        <taxon>Bacteria</taxon>
        <taxon>Bacillati</taxon>
        <taxon>Actinomycetota</taxon>
        <taxon>Actinomycetes</taxon>
        <taxon>Streptosporangiales</taxon>
        <taxon>Streptosporangiaceae</taxon>
        <taxon>Nonomuraea</taxon>
    </lineage>
</organism>
<evidence type="ECO:0000313" key="3">
    <source>
        <dbReference type="Proteomes" id="UP001612741"/>
    </source>
</evidence>
<dbReference type="RefSeq" id="WP_397082884.1">
    <property type="nucleotide sequence ID" value="NZ_JBITGY010000005.1"/>
</dbReference>
<comment type="caution">
    <text evidence="2">The sequence shown here is derived from an EMBL/GenBank/DDBJ whole genome shotgun (WGS) entry which is preliminary data.</text>
</comment>
<feature type="signal peptide" evidence="1">
    <location>
        <begin position="1"/>
        <end position="30"/>
    </location>
</feature>
<protein>
    <submittedName>
        <fullName evidence="2">Uncharacterized protein</fullName>
    </submittedName>
</protein>
<dbReference type="EMBL" id="JBITGY010000005">
    <property type="protein sequence ID" value="MFI6499520.1"/>
    <property type="molecule type" value="Genomic_DNA"/>
</dbReference>
<reference evidence="2 3" key="1">
    <citation type="submission" date="2024-10" db="EMBL/GenBank/DDBJ databases">
        <title>The Natural Products Discovery Center: Release of the First 8490 Sequenced Strains for Exploring Actinobacteria Biosynthetic Diversity.</title>
        <authorList>
            <person name="Kalkreuter E."/>
            <person name="Kautsar S.A."/>
            <person name="Yang D."/>
            <person name="Bader C.D."/>
            <person name="Teijaro C.N."/>
            <person name="Fluegel L."/>
            <person name="Davis C.M."/>
            <person name="Simpson J.R."/>
            <person name="Lauterbach L."/>
            <person name="Steele A.D."/>
            <person name="Gui C."/>
            <person name="Meng S."/>
            <person name="Li G."/>
            <person name="Viehrig K."/>
            <person name="Ye F."/>
            <person name="Su P."/>
            <person name="Kiefer A.F."/>
            <person name="Nichols A."/>
            <person name="Cepeda A.J."/>
            <person name="Yan W."/>
            <person name="Fan B."/>
            <person name="Jiang Y."/>
            <person name="Adhikari A."/>
            <person name="Zheng C.-J."/>
            <person name="Schuster L."/>
            <person name="Cowan T.M."/>
            <person name="Smanski M.J."/>
            <person name="Chevrette M.G."/>
            <person name="De Carvalho L.P.S."/>
            <person name="Shen B."/>
        </authorList>
    </citation>
    <scope>NUCLEOTIDE SEQUENCE [LARGE SCALE GENOMIC DNA]</scope>
    <source>
        <strain evidence="2 3">NPDC050545</strain>
    </source>
</reference>
<proteinExistence type="predicted"/>
<sequence>MPLSPRRWARPVVAGLLAAGLCALPCGALAAAGPKVVITSPFMMEQAPYVPLPGPVDVRQKHPSARSMTLVDGSDMTVTVPPGRGFVSR</sequence>
<accession>A0ABW7YVA6</accession>
<gene>
    <name evidence="2" type="ORF">ACIBG2_19185</name>
</gene>
<feature type="chain" id="PRO_5045931060" evidence="1">
    <location>
        <begin position="31"/>
        <end position="89"/>
    </location>
</feature>
<evidence type="ECO:0000313" key="2">
    <source>
        <dbReference type="EMBL" id="MFI6499520.1"/>
    </source>
</evidence>
<evidence type="ECO:0000256" key="1">
    <source>
        <dbReference type="SAM" id="SignalP"/>
    </source>
</evidence>
<keyword evidence="3" id="KW-1185">Reference proteome</keyword>
<dbReference type="Proteomes" id="UP001612741">
    <property type="component" value="Unassembled WGS sequence"/>
</dbReference>